<dbReference type="EMBL" id="BARS01000419">
    <property type="protein sequence ID" value="GAF77044.1"/>
    <property type="molecule type" value="Genomic_DNA"/>
</dbReference>
<comment type="caution">
    <text evidence="1">The sequence shown here is derived from an EMBL/GenBank/DDBJ whole genome shotgun (WGS) entry which is preliminary data.</text>
</comment>
<sequence length="61" mass="6305">MSTNQTQYGLSAAAVAARNAEYTDTPFTDIEGDGSYDDPYLGMNRGGSCAPGIGINTGNLL</sequence>
<name>X0S7S1_9ZZZZ</name>
<feature type="non-terminal residue" evidence="1">
    <location>
        <position position="61"/>
    </location>
</feature>
<gene>
    <name evidence="1" type="ORF">S01H1_01042</name>
</gene>
<proteinExistence type="predicted"/>
<dbReference type="AlphaFoldDB" id="X0S7S1"/>
<reference evidence="1" key="1">
    <citation type="journal article" date="2014" name="Front. Microbiol.">
        <title>High frequency of phylogenetically diverse reductive dehalogenase-homologous genes in deep subseafloor sedimentary metagenomes.</title>
        <authorList>
            <person name="Kawai M."/>
            <person name="Futagami T."/>
            <person name="Toyoda A."/>
            <person name="Takaki Y."/>
            <person name="Nishi S."/>
            <person name="Hori S."/>
            <person name="Arai W."/>
            <person name="Tsubouchi T."/>
            <person name="Morono Y."/>
            <person name="Uchiyama I."/>
            <person name="Ito T."/>
            <person name="Fujiyama A."/>
            <person name="Inagaki F."/>
            <person name="Takami H."/>
        </authorList>
    </citation>
    <scope>NUCLEOTIDE SEQUENCE</scope>
    <source>
        <strain evidence="1">Expedition CK06-06</strain>
    </source>
</reference>
<accession>X0S7S1</accession>
<evidence type="ECO:0000313" key="1">
    <source>
        <dbReference type="EMBL" id="GAF77044.1"/>
    </source>
</evidence>
<organism evidence="1">
    <name type="scientific">marine sediment metagenome</name>
    <dbReference type="NCBI Taxonomy" id="412755"/>
    <lineage>
        <taxon>unclassified sequences</taxon>
        <taxon>metagenomes</taxon>
        <taxon>ecological metagenomes</taxon>
    </lineage>
</organism>
<protein>
    <submittedName>
        <fullName evidence="1">Uncharacterized protein</fullName>
    </submittedName>
</protein>